<dbReference type="GO" id="GO:0006302">
    <property type="term" value="P:double-strand break repair"/>
    <property type="evidence" value="ECO:0007669"/>
    <property type="project" value="TreeGrafter"/>
</dbReference>
<evidence type="ECO:0000259" key="2">
    <source>
        <dbReference type="Pfam" id="PF13166"/>
    </source>
</evidence>
<dbReference type="GO" id="GO:0000731">
    <property type="term" value="P:DNA synthesis involved in DNA repair"/>
    <property type="evidence" value="ECO:0007669"/>
    <property type="project" value="TreeGrafter"/>
</dbReference>
<reference evidence="4" key="1">
    <citation type="submission" date="2016-03" db="EMBL/GenBank/DDBJ databases">
        <title>Flavobacterium columnare strain B185, complete genome.</title>
        <authorList>
            <person name="Sundberg L.-R."/>
            <person name="Papponen P."/>
            <person name="Laanto E."/>
        </authorList>
    </citation>
    <scope>NUCLEOTIDE SEQUENCE [LARGE SCALE GENOMIC DNA]</scope>
    <source>
        <strain evidence="4">B185</strain>
    </source>
</reference>
<dbReference type="EMBL" id="CP010992">
    <property type="protein sequence ID" value="AMO19087.1"/>
    <property type="molecule type" value="Genomic_DNA"/>
</dbReference>
<name>A0AAI8CDM5_9FLAO</name>
<dbReference type="Gene3D" id="3.40.50.300">
    <property type="entry name" value="P-loop containing nucleotide triphosphate hydrolases"/>
    <property type="match status" value="1"/>
</dbReference>
<dbReference type="AlphaFoldDB" id="A0AAI8CDM5"/>
<evidence type="ECO:0000313" key="4">
    <source>
        <dbReference type="Proteomes" id="UP000304840"/>
    </source>
</evidence>
<keyword evidence="1" id="KW-0175">Coiled coil</keyword>
<feature type="domain" description="Protein CR006 P-loop" evidence="2">
    <location>
        <begin position="11"/>
        <end position="724"/>
    </location>
</feature>
<organism evidence="3 4">
    <name type="scientific">Flavobacterium columnare</name>
    <dbReference type="NCBI Taxonomy" id="996"/>
    <lineage>
        <taxon>Bacteria</taxon>
        <taxon>Pseudomonadati</taxon>
        <taxon>Bacteroidota</taxon>
        <taxon>Flavobacteriia</taxon>
        <taxon>Flavobacteriales</taxon>
        <taxon>Flavobacteriaceae</taxon>
        <taxon>Flavobacterium</taxon>
    </lineage>
</organism>
<dbReference type="PANTHER" id="PTHR32182:SF0">
    <property type="entry name" value="DNA REPLICATION AND REPAIR PROTEIN RECF"/>
    <property type="match status" value="1"/>
</dbReference>
<reference evidence="3 4" key="2">
    <citation type="submission" date="2019-05" db="EMBL/GenBank/DDBJ databases">
        <authorList>
            <person name="Ravantti J.J."/>
        </authorList>
    </citation>
    <scope>NUCLEOTIDE SEQUENCE [LARGE SCALE GENOMIC DNA]</scope>
    <source>
        <strain evidence="3 4">B185</strain>
    </source>
</reference>
<dbReference type="Pfam" id="PF13166">
    <property type="entry name" value="AAA_13"/>
    <property type="match status" value="1"/>
</dbReference>
<dbReference type="InterPro" id="IPR027417">
    <property type="entry name" value="P-loop_NTPase"/>
</dbReference>
<accession>A0AAI8CDM5</accession>
<evidence type="ECO:0000256" key="1">
    <source>
        <dbReference type="SAM" id="Coils"/>
    </source>
</evidence>
<dbReference type="SUPFAM" id="SSF52540">
    <property type="entry name" value="P-loop containing nucleoside triphosphate hydrolases"/>
    <property type="match status" value="1"/>
</dbReference>
<dbReference type="Proteomes" id="UP000304840">
    <property type="component" value="Chromosome"/>
</dbReference>
<feature type="coiled-coil region" evidence="1">
    <location>
        <begin position="111"/>
        <end position="145"/>
    </location>
</feature>
<dbReference type="PANTHER" id="PTHR32182">
    <property type="entry name" value="DNA REPLICATION AND REPAIR PROTEIN RECF"/>
    <property type="match status" value="1"/>
</dbReference>
<proteinExistence type="predicted"/>
<dbReference type="InterPro" id="IPR026866">
    <property type="entry name" value="CR006_AAA"/>
</dbReference>
<protein>
    <recommendedName>
        <fullName evidence="2">Protein CR006 P-loop domain-containing protein</fullName>
    </recommendedName>
</protein>
<gene>
    <name evidence="3" type="ORF">UN65_00825</name>
</gene>
<evidence type="ECO:0000313" key="3">
    <source>
        <dbReference type="EMBL" id="AMO19087.1"/>
    </source>
</evidence>
<dbReference type="RefSeq" id="WP_138424748.1">
    <property type="nucleotide sequence ID" value="NZ_CP010992.1"/>
</dbReference>
<sequence length="750" mass="85797">MITKINKIKDFGVFKNFNGSALPEFKTFNLIYGWNYSGKTTLSRVFRCLEKGKLHDDYLTVTFELENATEKYDNTFAIKPNIRVFNSDFVKENLKWDADNIEPIFLLGAENIELQTELKQKETDLKTAETVLAETKRLRSEKQNRINGAVTNKARDIGTLLSIRPFDSRHFLPIVEKVKTAVATYTLSQTDFDKYKAQAISNEQKPSIGEITISIADLAKLKSGVETILQRQAASTNKIQKLLDSKPISDWVETGKTLHEGKTDCEFCGNPLPADLLSKLNEHFSKDYDLLKTDIESELRILNESKITLATPLPTETAFYTDLLADFRIMKPLLETEITNFNNSIASLIKDLESKKDKPFDRLEITAFTDNIATIETALSNFNAVIKTNDQRTAGFTTEKNAAIEKLKEHFAAQFETTETYSAIQTQLTNEQTAIDAKGVTIEGQKQAITLIKSQIDETVKGAGVVNDYLKIFFGKDDVQITPTADKKFQLFRGTDVAKNLSEGEKTAISFAYFTAKLEEQNNKIADTIIYIDDPISSLDSNHLFNIYSFIKNTFYEFKLDSTTNKKVHQPKCKQLFISTHNFDFHNLVFDWFKGLKKDNQAYWIIERHKNSHKDESILKQNSNLLTSFNSEYAYLFSLLHNFQTNPTDTYEFLYHLPNVARRFVETFLNFKYLERNKIDESIDKLITNPVECERARKFMHYYSHNLTTEKFMKFADLAECQAVVDIIINSVDTLDPVHLTSLKTAVTTT</sequence>